<evidence type="ECO:0000313" key="5">
    <source>
        <dbReference type="EMBL" id="KAL3400262.1"/>
    </source>
</evidence>
<name>A0ABD2X4I1_9HYME</name>
<dbReference type="AlphaFoldDB" id="A0ABD2X4I1"/>
<dbReference type="EMBL" id="JBJJXI010000051">
    <property type="protein sequence ID" value="KAL3400262.1"/>
    <property type="molecule type" value="Genomic_DNA"/>
</dbReference>
<dbReference type="SUPFAM" id="SSF54928">
    <property type="entry name" value="RNA-binding domain, RBD"/>
    <property type="match status" value="1"/>
</dbReference>
<accession>A0ABD2X4I1</accession>
<reference evidence="5 6" key="1">
    <citation type="journal article" date="2024" name="bioRxiv">
        <title>A reference genome for Trichogramma kaykai: A tiny desert-dwelling parasitoid wasp with competing sex-ratio distorters.</title>
        <authorList>
            <person name="Culotta J."/>
            <person name="Lindsey A.R."/>
        </authorList>
    </citation>
    <scope>NUCLEOTIDE SEQUENCE [LARGE SCALE GENOMIC DNA]</scope>
    <source>
        <strain evidence="5 6">KSX58</strain>
    </source>
</reference>
<keyword evidence="1 2" id="KW-0694">RNA-binding</keyword>
<evidence type="ECO:0000256" key="1">
    <source>
        <dbReference type="ARBA" id="ARBA00022884"/>
    </source>
</evidence>
<proteinExistence type="predicted"/>
<gene>
    <name evidence="5" type="ORF">TKK_006145</name>
</gene>
<dbReference type="Gene3D" id="3.30.70.330">
    <property type="match status" value="1"/>
</dbReference>
<comment type="caution">
    <text evidence="5">The sequence shown here is derived from an EMBL/GenBank/DDBJ whole genome shotgun (WGS) entry which is preliminary data.</text>
</comment>
<feature type="region of interest" description="Disordered" evidence="3">
    <location>
        <begin position="116"/>
        <end position="165"/>
    </location>
</feature>
<protein>
    <recommendedName>
        <fullName evidence="4">RRM domain-containing protein</fullName>
    </recommendedName>
</protein>
<dbReference type="InterPro" id="IPR000504">
    <property type="entry name" value="RRM_dom"/>
</dbReference>
<evidence type="ECO:0000313" key="6">
    <source>
        <dbReference type="Proteomes" id="UP001627154"/>
    </source>
</evidence>
<feature type="domain" description="RRM" evidence="4">
    <location>
        <begin position="1"/>
        <end position="65"/>
    </location>
</feature>
<sequence length="165" mass="19149">MKLIQKYGNIEKFDFLFHKVGPQAGQPRGYAFVTYKTYQEAETAMNALQNLKIGSKYIRVRYAHSIKESEMDRPKPQLEVIPALTGAKLEDKKLSRDTAIQAIEAKLKMMEESEEEFNLNKPLTGTPVIQQYQKADNSKPSTSMRHHSRDNYHNRKPYSRGRSRR</sequence>
<dbReference type="Pfam" id="PF00076">
    <property type="entry name" value="RRM_1"/>
    <property type="match status" value="1"/>
</dbReference>
<feature type="compositionally biased region" description="Basic residues" evidence="3">
    <location>
        <begin position="144"/>
        <end position="165"/>
    </location>
</feature>
<feature type="compositionally biased region" description="Polar residues" evidence="3">
    <location>
        <begin position="121"/>
        <end position="143"/>
    </location>
</feature>
<organism evidence="5 6">
    <name type="scientific">Trichogramma kaykai</name>
    <dbReference type="NCBI Taxonomy" id="54128"/>
    <lineage>
        <taxon>Eukaryota</taxon>
        <taxon>Metazoa</taxon>
        <taxon>Ecdysozoa</taxon>
        <taxon>Arthropoda</taxon>
        <taxon>Hexapoda</taxon>
        <taxon>Insecta</taxon>
        <taxon>Pterygota</taxon>
        <taxon>Neoptera</taxon>
        <taxon>Endopterygota</taxon>
        <taxon>Hymenoptera</taxon>
        <taxon>Apocrita</taxon>
        <taxon>Proctotrupomorpha</taxon>
        <taxon>Chalcidoidea</taxon>
        <taxon>Trichogrammatidae</taxon>
        <taxon>Trichogramma</taxon>
    </lineage>
</organism>
<dbReference type="Proteomes" id="UP001627154">
    <property type="component" value="Unassembled WGS sequence"/>
</dbReference>
<evidence type="ECO:0000256" key="3">
    <source>
        <dbReference type="SAM" id="MobiDB-lite"/>
    </source>
</evidence>
<dbReference type="InterPro" id="IPR012677">
    <property type="entry name" value="Nucleotide-bd_a/b_plait_sf"/>
</dbReference>
<keyword evidence="6" id="KW-1185">Reference proteome</keyword>
<dbReference type="PROSITE" id="PS50102">
    <property type="entry name" value="RRM"/>
    <property type="match status" value="1"/>
</dbReference>
<evidence type="ECO:0000256" key="2">
    <source>
        <dbReference type="PROSITE-ProRule" id="PRU00176"/>
    </source>
</evidence>
<evidence type="ECO:0000259" key="4">
    <source>
        <dbReference type="PROSITE" id="PS50102"/>
    </source>
</evidence>
<dbReference type="InterPro" id="IPR035979">
    <property type="entry name" value="RBD_domain_sf"/>
</dbReference>
<dbReference type="GO" id="GO:0003723">
    <property type="term" value="F:RNA binding"/>
    <property type="evidence" value="ECO:0007669"/>
    <property type="project" value="UniProtKB-UniRule"/>
</dbReference>